<feature type="compositionally biased region" description="Low complexity" evidence="1">
    <location>
        <begin position="70"/>
        <end position="86"/>
    </location>
</feature>
<proteinExistence type="predicted"/>
<sequence>MSLRIPCIEHMEMFSTPHRTTAGGVTRSLRLSRRSSPYPNLSPDRRATPPPQPVPTRRTRSPIPPNSGAPTSVESGTSSNSPSTPTEEVDERPPGRESEVAGPDQGSGREEGDEHNGRDDFDDIARMAASGSRSGNDAVGAIGRVQIYEDEDASPSTIPKPPGEGGRPRGGGYNVECALKWPPGKYGEVYAFVKEQVKEHLDCNVPPSEQPKKLLDKIRDISVEKYRWLVQYKDVWPVYDIIRSCLKYQKSSDIKKRREAALAKILAQAQNPGQEEDVVAPKKVNRTRRHNA</sequence>
<evidence type="ECO:0000313" key="4">
    <source>
        <dbReference type="Proteomes" id="UP001437256"/>
    </source>
</evidence>
<evidence type="ECO:0000313" key="2">
    <source>
        <dbReference type="EMBL" id="KAL0062774.1"/>
    </source>
</evidence>
<feature type="compositionally biased region" description="Basic residues" evidence="1">
    <location>
        <begin position="283"/>
        <end position="292"/>
    </location>
</feature>
<dbReference type="EMBL" id="JBBXMP010000096">
    <property type="protein sequence ID" value="KAL0062774.1"/>
    <property type="molecule type" value="Genomic_DNA"/>
</dbReference>
<feature type="region of interest" description="Disordered" evidence="1">
    <location>
        <begin position="147"/>
        <end position="171"/>
    </location>
</feature>
<evidence type="ECO:0000256" key="1">
    <source>
        <dbReference type="SAM" id="MobiDB-lite"/>
    </source>
</evidence>
<feature type="region of interest" description="Disordered" evidence="1">
    <location>
        <begin position="269"/>
        <end position="292"/>
    </location>
</feature>
<feature type="compositionally biased region" description="Basic and acidic residues" evidence="1">
    <location>
        <begin position="107"/>
        <end position="120"/>
    </location>
</feature>
<keyword evidence="4" id="KW-1185">Reference proteome</keyword>
<name>A0ABR2ZP44_9AGAR</name>
<reference evidence="2 4" key="1">
    <citation type="submission" date="2024-05" db="EMBL/GenBank/DDBJ databases">
        <title>A draft genome resource for the thread blight pathogen Marasmius tenuissimus strain MS-2.</title>
        <authorList>
            <person name="Yulfo-Soto G.E."/>
            <person name="Baruah I.K."/>
            <person name="Amoako-Attah I."/>
            <person name="Bukari Y."/>
            <person name="Meinhardt L.W."/>
            <person name="Bailey B.A."/>
            <person name="Cohen S.P."/>
        </authorList>
    </citation>
    <scope>NUCLEOTIDE SEQUENCE [LARGE SCALE GENOMIC DNA]</scope>
    <source>
        <strain evidence="2 4">MS-2</strain>
    </source>
</reference>
<dbReference type="EMBL" id="JBBXMP010000096">
    <property type="protein sequence ID" value="KAL0062809.1"/>
    <property type="molecule type" value="Genomic_DNA"/>
</dbReference>
<protein>
    <submittedName>
        <fullName evidence="2">Uncharacterized protein</fullName>
    </submittedName>
</protein>
<comment type="caution">
    <text evidence="2">The sequence shown here is derived from an EMBL/GenBank/DDBJ whole genome shotgun (WGS) entry which is preliminary data.</text>
</comment>
<organism evidence="2 4">
    <name type="scientific">Marasmius tenuissimus</name>
    <dbReference type="NCBI Taxonomy" id="585030"/>
    <lineage>
        <taxon>Eukaryota</taxon>
        <taxon>Fungi</taxon>
        <taxon>Dikarya</taxon>
        <taxon>Basidiomycota</taxon>
        <taxon>Agaricomycotina</taxon>
        <taxon>Agaricomycetes</taxon>
        <taxon>Agaricomycetidae</taxon>
        <taxon>Agaricales</taxon>
        <taxon>Marasmiineae</taxon>
        <taxon>Marasmiaceae</taxon>
        <taxon>Marasmius</taxon>
    </lineage>
</organism>
<accession>A0ABR2ZP44</accession>
<dbReference type="Proteomes" id="UP001437256">
    <property type="component" value="Unassembled WGS sequence"/>
</dbReference>
<gene>
    <name evidence="2" type="ORF">AAF712_010312</name>
    <name evidence="3" type="ORF">AAF712_010347</name>
</gene>
<feature type="region of interest" description="Disordered" evidence="1">
    <location>
        <begin position="18"/>
        <end position="120"/>
    </location>
</feature>
<evidence type="ECO:0000313" key="3">
    <source>
        <dbReference type="EMBL" id="KAL0062809.1"/>
    </source>
</evidence>